<sequence length="360" mass="39246">MADDGAGQRHLAVFGGYGVVGTGIVSRLLDQPRWRMTTIGRTAAPARLIDGRSPPRHLQADLLDAVKTRTALASLSDVTDMIFCAYVERDTMAATVAPNVAMLAHALDALEAACAPLRRVVLIGGGKSYGEHLGPYKTPAKERDPRHLGPIFYNDQEDLLRERAKGSGFEWTVLRPDGVLGPSIGSPMNMLMGVGAYAAICKELGIPLRFPGSPAAWSALHQATDAGVLASAVEWSLTTPSASGQIFNVTNGDNFRWQNVWPEIAAVFQVDVAPPQPMHLGEQMADKAGLWQRMVDRHGLLPIAWEKLAAWPFVDAWFHMSFDMVQSTIKIRQAGFNTCIDTHDALVTGLQKLRRHRVLP</sequence>
<name>A0A212R8H4_9PROT</name>
<dbReference type="AlphaFoldDB" id="A0A212R8H4"/>
<reference evidence="2 3" key="1">
    <citation type="submission" date="2017-06" db="EMBL/GenBank/DDBJ databases">
        <authorList>
            <person name="Kim H.J."/>
            <person name="Triplett B.A."/>
        </authorList>
    </citation>
    <scope>NUCLEOTIDE SEQUENCE [LARGE SCALE GENOMIC DNA]</scope>
    <source>
        <strain evidence="2 3">B29T1</strain>
    </source>
</reference>
<keyword evidence="3" id="KW-1185">Reference proteome</keyword>
<dbReference type="Pfam" id="PF22917">
    <property type="entry name" value="PRISE"/>
    <property type="match status" value="1"/>
</dbReference>
<dbReference type="Proteomes" id="UP000197065">
    <property type="component" value="Unassembled WGS sequence"/>
</dbReference>
<dbReference type="InterPro" id="IPR055222">
    <property type="entry name" value="PRISE-like_Rossmann-fold"/>
</dbReference>
<dbReference type="RefSeq" id="WP_088561493.1">
    <property type="nucleotide sequence ID" value="NZ_FYEH01000006.1"/>
</dbReference>
<dbReference type="InterPro" id="IPR036291">
    <property type="entry name" value="NAD(P)-bd_dom_sf"/>
</dbReference>
<protein>
    <submittedName>
        <fullName evidence="2">Nucleoside-diphosphate-sugar epimerase</fullName>
    </submittedName>
</protein>
<dbReference type="PANTHER" id="PTHR32487">
    <property type="entry name" value="3-OXO-DELTA(4,5)-STEROID 5-BETA-REDUCTASE"/>
    <property type="match status" value="1"/>
</dbReference>
<dbReference type="SUPFAM" id="SSF51735">
    <property type="entry name" value="NAD(P)-binding Rossmann-fold domains"/>
    <property type="match status" value="1"/>
</dbReference>
<proteinExistence type="predicted"/>
<accession>A0A212R8H4</accession>
<evidence type="ECO:0000313" key="2">
    <source>
        <dbReference type="EMBL" id="SNB68484.1"/>
    </source>
</evidence>
<dbReference type="CDD" id="cd08948">
    <property type="entry name" value="5beta-POR_like_SDR_a"/>
    <property type="match status" value="1"/>
</dbReference>
<dbReference type="Gene3D" id="3.40.50.720">
    <property type="entry name" value="NAD(P)-binding Rossmann-like Domain"/>
    <property type="match status" value="1"/>
</dbReference>
<dbReference type="OrthoDB" id="4392084at2"/>
<feature type="domain" description="PRISE-like Rossmann-fold" evidence="1">
    <location>
        <begin position="59"/>
        <end position="360"/>
    </location>
</feature>
<organism evidence="2 3">
    <name type="scientific">Arboricoccus pini</name>
    <dbReference type="NCBI Taxonomy" id="1963835"/>
    <lineage>
        <taxon>Bacteria</taxon>
        <taxon>Pseudomonadati</taxon>
        <taxon>Pseudomonadota</taxon>
        <taxon>Alphaproteobacteria</taxon>
        <taxon>Geminicoccales</taxon>
        <taxon>Geminicoccaceae</taxon>
        <taxon>Arboricoccus</taxon>
    </lineage>
</organism>
<dbReference type="PANTHER" id="PTHR32487:SF0">
    <property type="entry name" value="3-OXO-DELTA(4,5)-STEROID 5-BETA-REDUCTASE"/>
    <property type="match status" value="1"/>
</dbReference>
<evidence type="ECO:0000313" key="3">
    <source>
        <dbReference type="Proteomes" id="UP000197065"/>
    </source>
</evidence>
<gene>
    <name evidence="2" type="ORF">SAMN07250955_106201</name>
</gene>
<evidence type="ECO:0000259" key="1">
    <source>
        <dbReference type="Pfam" id="PF22917"/>
    </source>
</evidence>
<dbReference type="EMBL" id="FYEH01000006">
    <property type="protein sequence ID" value="SNB68484.1"/>
    <property type="molecule type" value="Genomic_DNA"/>
</dbReference>